<protein>
    <recommendedName>
        <fullName evidence="2">Thiamine-binding protein domain-containing protein</fullName>
    </recommendedName>
</protein>
<dbReference type="InterPro" id="IPR002767">
    <property type="entry name" value="Thiamine_BP"/>
</dbReference>
<sequence length="102" mass="11603">MPIVEISVVPVGTEKPSVSKYVANALEVLKKEKDIKYQLTPMGTVIEADSLKRLLDIARKMHNAVLKREVKRVVTTIKIDDRTDKRLSMVGKIRSVKNKMRD</sequence>
<dbReference type="InterPro" id="IPR051614">
    <property type="entry name" value="UPF0045_domain"/>
</dbReference>
<dbReference type="GO" id="GO:0005829">
    <property type="term" value="C:cytosol"/>
    <property type="evidence" value="ECO:0007669"/>
    <property type="project" value="TreeGrafter"/>
</dbReference>
<dbReference type="NCBIfam" id="TIGR00106">
    <property type="entry name" value="MTH1187 family thiamine-binding protein"/>
    <property type="match status" value="1"/>
</dbReference>
<dbReference type="SUPFAM" id="SSF89957">
    <property type="entry name" value="MTH1187/YkoF-like"/>
    <property type="match status" value="1"/>
</dbReference>
<organism evidence="3 4">
    <name type="scientific">candidate division WOR-3 bacterium JGI_Cruoil_03_44_89</name>
    <dbReference type="NCBI Taxonomy" id="1973748"/>
    <lineage>
        <taxon>Bacteria</taxon>
        <taxon>Bacteria division WOR-3</taxon>
    </lineage>
</organism>
<accession>A0A235BVD2</accession>
<dbReference type="PANTHER" id="PTHR33777">
    <property type="entry name" value="UPF0045 PROTEIN ECM15"/>
    <property type="match status" value="1"/>
</dbReference>
<dbReference type="InterPro" id="IPR029756">
    <property type="entry name" value="MTH1187/YkoF-like"/>
</dbReference>
<reference evidence="3 4" key="1">
    <citation type="submission" date="2017-07" db="EMBL/GenBank/DDBJ databases">
        <title>Recovery of genomes from metagenomes via a dereplication, aggregation, and scoring strategy.</title>
        <authorList>
            <person name="Sieber C.M."/>
            <person name="Probst A.J."/>
            <person name="Sharrar A."/>
            <person name="Thomas B.C."/>
            <person name="Hess M."/>
            <person name="Tringe S.G."/>
            <person name="Banfield J.F."/>
        </authorList>
    </citation>
    <scope>NUCLEOTIDE SEQUENCE [LARGE SCALE GENOMIC DNA]</scope>
    <source>
        <strain evidence="3">JGI_Cruoil_03_44_89</strain>
    </source>
</reference>
<evidence type="ECO:0000256" key="1">
    <source>
        <dbReference type="ARBA" id="ARBA00010272"/>
    </source>
</evidence>
<dbReference type="PANTHER" id="PTHR33777:SF1">
    <property type="entry name" value="UPF0045 PROTEIN ECM15"/>
    <property type="match status" value="1"/>
</dbReference>
<comment type="similarity">
    <text evidence="1">Belongs to the UPF0045 family.</text>
</comment>
<dbReference type="AlphaFoldDB" id="A0A235BVD2"/>
<evidence type="ECO:0000259" key="2">
    <source>
        <dbReference type="Pfam" id="PF01910"/>
    </source>
</evidence>
<gene>
    <name evidence="3" type="ORF">CH333_05120</name>
</gene>
<dbReference type="Pfam" id="PF01910">
    <property type="entry name" value="Thiamine_BP"/>
    <property type="match status" value="1"/>
</dbReference>
<feature type="domain" description="Thiamine-binding protein" evidence="2">
    <location>
        <begin position="4"/>
        <end position="97"/>
    </location>
</feature>
<dbReference type="Proteomes" id="UP000215215">
    <property type="component" value="Unassembled WGS sequence"/>
</dbReference>
<evidence type="ECO:0000313" key="4">
    <source>
        <dbReference type="Proteomes" id="UP000215215"/>
    </source>
</evidence>
<dbReference type="EMBL" id="NOZQ01000105">
    <property type="protein sequence ID" value="OYD15707.1"/>
    <property type="molecule type" value="Genomic_DNA"/>
</dbReference>
<proteinExistence type="inferred from homology"/>
<comment type="caution">
    <text evidence="3">The sequence shown here is derived from an EMBL/GenBank/DDBJ whole genome shotgun (WGS) entry which is preliminary data.</text>
</comment>
<evidence type="ECO:0000313" key="3">
    <source>
        <dbReference type="EMBL" id="OYD15707.1"/>
    </source>
</evidence>
<dbReference type="Gene3D" id="3.30.70.930">
    <property type="match status" value="1"/>
</dbReference>
<name>A0A235BVD2_UNCW3</name>